<evidence type="ECO:0000256" key="11">
    <source>
        <dbReference type="ARBA" id="ARBA00023201"/>
    </source>
</evidence>
<dbReference type="GO" id="GO:0016020">
    <property type="term" value="C:membrane"/>
    <property type="evidence" value="ECO:0007669"/>
    <property type="project" value="UniProtKB-SubCell"/>
</dbReference>
<keyword evidence="3 13" id="KW-0813">Transport</keyword>
<comment type="caution">
    <text evidence="15">The sequence shown here is derived from an EMBL/GenBank/DDBJ whole genome shotgun (WGS) entry which is preliminary data.</text>
</comment>
<evidence type="ECO:0000256" key="9">
    <source>
        <dbReference type="ARBA" id="ARBA00023136"/>
    </source>
</evidence>
<dbReference type="InterPro" id="IPR001873">
    <property type="entry name" value="ENaC"/>
</dbReference>
<evidence type="ECO:0000256" key="3">
    <source>
        <dbReference type="ARBA" id="ARBA00022448"/>
    </source>
</evidence>
<name>A0A6V7UMB5_MELEN</name>
<feature type="transmembrane region" description="Helical" evidence="14">
    <location>
        <begin position="14"/>
        <end position="36"/>
    </location>
</feature>
<keyword evidence="12 13" id="KW-0407">Ion channel</keyword>
<evidence type="ECO:0000256" key="14">
    <source>
        <dbReference type="SAM" id="Phobius"/>
    </source>
</evidence>
<protein>
    <submittedName>
        <fullName evidence="15">Uncharacterized protein</fullName>
    </submittedName>
</protein>
<dbReference type="GO" id="GO:0005272">
    <property type="term" value="F:sodium channel activity"/>
    <property type="evidence" value="ECO:0007669"/>
    <property type="project" value="UniProtKB-KW"/>
</dbReference>
<keyword evidence="9 14" id="KW-0472">Membrane</keyword>
<dbReference type="AlphaFoldDB" id="A0A6V7UMB5"/>
<keyword evidence="5 13" id="KW-0812">Transmembrane</keyword>
<evidence type="ECO:0000256" key="4">
    <source>
        <dbReference type="ARBA" id="ARBA00022461"/>
    </source>
</evidence>
<keyword evidence="10" id="KW-0325">Glycoprotein</keyword>
<evidence type="ECO:0000256" key="6">
    <source>
        <dbReference type="ARBA" id="ARBA00022989"/>
    </source>
</evidence>
<dbReference type="Pfam" id="PF00858">
    <property type="entry name" value="ASC"/>
    <property type="match status" value="1"/>
</dbReference>
<evidence type="ECO:0000256" key="1">
    <source>
        <dbReference type="ARBA" id="ARBA00004141"/>
    </source>
</evidence>
<proteinExistence type="inferred from homology"/>
<comment type="subcellular location">
    <subcellularLocation>
        <location evidence="1">Membrane</location>
        <topology evidence="1">Multi-pass membrane protein</topology>
    </subcellularLocation>
</comment>
<organism evidence="15 16">
    <name type="scientific">Meloidogyne enterolobii</name>
    <name type="common">Root-knot nematode worm</name>
    <name type="synonym">Meloidogyne mayaguensis</name>
    <dbReference type="NCBI Taxonomy" id="390850"/>
    <lineage>
        <taxon>Eukaryota</taxon>
        <taxon>Metazoa</taxon>
        <taxon>Ecdysozoa</taxon>
        <taxon>Nematoda</taxon>
        <taxon>Chromadorea</taxon>
        <taxon>Rhabditida</taxon>
        <taxon>Tylenchina</taxon>
        <taxon>Tylenchomorpha</taxon>
        <taxon>Tylenchoidea</taxon>
        <taxon>Meloidogynidae</taxon>
        <taxon>Meloidogyninae</taxon>
        <taxon>Meloidogyne</taxon>
    </lineage>
</organism>
<keyword evidence="7" id="KW-0915">Sodium</keyword>
<keyword evidence="6 14" id="KW-1133">Transmembrane helix</keyword>
<evidence type="ECO:0000256" key="5">
    <source>
        <dbReference type="ARBA" id="ARBA00022692"/>
    </source>
</evidence>
<gene>
    <name evidence="15" type="ORF">MENT_LOCUS14715</name>
</gene>
<evidence type="ECO:0000256" key="10">
    <source>
        <dbReference type="ARBA" id="ARBA00023180"/>
    </source>
</evidence>
<dbReference type="OrthoDB" id="5851074at2759"/>
<dbReference type="Proteomes" id="UP000580250">
    <property type="component" value="Unassembled WGS sequence"/>
</dbReference>
<dbReference type="EMBL" id="CAJEWN010000084">
    <property type="protein sequence ID" value="CAD2161244.1"/>
    <property type="molecule type" value="Genomic_DNA"/>
</dbReference>
<keyword evidence="4 13" id="KW-0894">Sodium channel</keyword>
<evidence type="ECO:0000256" key="2">
    <source>
        <dbReference type="ARBA" id="ARBA00007193"/>
    </source>
</evidence>
<evidence type="ECO:0000256" key="13">
    <source>
        <dbReference type="RuleBase" id="RU000679"/>
    </source>
</evidence>
<sequence length="194" mass="22099">MSQALLSKSLQLRVFWWMVLVLCTCCGTATTVLVIIEYIRGPTASSTTIRLVPSLELPAITICPKVPDAFNFDALYRDMNEKIGGINTDVARDLVSYWIGGSGLENMDGLPEFNQTYMQMLGQLYDRWRRSIGTKQFFQEIQEKFGYKCTDLFVNCELGGKKHNCCDAIFRSRPVMRRGLCYQTKPQLNQAKII</sequence>
<comment type="similarity">
    <text evidence="2 13">Belongs to the amiloride-sensitive sodium channel (TC 1.A.6) family.</text>
</comment>
<evidence type="ECO:0000256" key="8">
    <source>
        <dbReference type="ARBA" id="ARBA00023065"/>
    </source>
</evidence>
<keyword evidence="8 13" id="KW-0406">Ion transport</keyword>
<reference evidence="15 16" key="1">
    <citation type="submission" date="2020-08" db="EMBL/GenBank/DDBJ databases">
        <authorList>
            <person name="Koutsovoulos G."/>
            <person name="Danchin GJ E."/>
        </authorList>
    </citation>
    <scope>NUCLEOTIDE SEQUENCE [LARGE SCALE GENOMIC DNA]</scope>
</reference>
<evidence type="ECO:0000313" key="16">
    <source>
        <dbReference type="Proteomes" id="UP000580250"/>
    </source>
</evidence>
<evidence type="ECO:0000256" key="7">
    <source>
        <dbReference type="ARBA" id="ARBA00023053"/>
    </source>
</evidence>
<evidence type="ECO:0000313" key="15">
    <source>
        <dbReference type="EMBL" id="CAD2161244.1"/>
    </source>
</evidence>
<keyword evidence="11 13" id="KW-0739">Sodium transport</keyword>
<evidence type="ECO:0000256" key="12">
    <source>
        <dbReference type="ARBA" id="ARBA00023303"/>
    </source>
</evidence>
<accession>A0A6V7UMB5</accession>